<dbReference type="CDD" id="cd01184">
    <property type="entry name" value="INT_C_like_1"/>
    <property type="match status" value="1"/>
</dbReference>
<evidence type="ECO:0000259" key="7">
    <source>
        <dbReference type="PROSITE" id="PS51900"/>
    </source>
</evidence>
<evidence type="ECO:0000313" key="9">
    <source>
        <dbReference type="Proteomes" id="UP001262754"/>
    </source>
</evidence>
<dbReference type="Proteomes" id="UP001262754">
    <property type="component" value="Unassembled WGS sequence"/>
</dbReference>
<evidence type="ECO:0000256" key="5">
    <source>
        <dbReference type="PROSITE-ProRule" id="PRU01248"/>
    </source>
</evidence>
<accession>A0ABU1N2B4</accession>
<evidence type="ECO:0000256" key="1">
    <source>
        <dbReference type="ARBA" id="ARBA00008857"/>
    </source>
</evidence>
<dbReference type="InterPro" id="IPR044068">
    <property type="entry name" value="CB"/>
</dbReference>
<keyword evidence="2" id="KW-0229">DNA integration</keyword>
<evidence type="ECO:0000313" key="8">
    <source>
        <dbReference type="EMBL" id="MDR6532589.1"/>
    </source>
</evidence>
<dbReference type="PANTHER" id="PTHR30349:SF41">
    <property type="entry name" value="INTEGRASE_RECOMBINASE PROTEIN MJ0367-RELATED"/>
    <property type="match status" value="1"/>
</dbReference>
<keyword evidence="3 5" id="KW-0238">DNA-binding</keyword>
<dbReference type="InterPro" id="IPR002104">
    <property type="entry name" value="Integrase_catalytic"/>
</dbReference>
<feature type="domain" description="Core-binding (CB)" evidence="7">
    <location>
        <begin position="162"/>
        <end position="271"/>
    </location>
</feature>
<evidence type="ECO:0000259" key="6">
    <source>
        <dbReference type="PROSITE" id="PS51898"/>
    </source>
</evidence>
<comment type="caution">
    <text evidence="8">The sequence shown here is derived from an EMBL/GenBank/DDBJ whole genome shotgun (WGS) entry which is preliminary data.</text>
</comment>
<dbReference type="Gene3D" id="1.10.150.130">
    <property type="match status" value="1"/>
</dbReference>
<dbReference type="PROSITE" id="PS51900">
    <property type="entry name" value="CB"/>
    <property type="match status" value="1"/>
</dbReference>
<dbReference type="PANTHER" id="PTHR30349">
    <property type="entry name" value="PHAGE INTEGRASE-RELATED"/>
    <property type="match status" value="1"/>
</dbReference>
<dbReference type="PROSITE" id="PS51898">
    <property type="entry name" value="TYR_RECOMBINASE"/>
    <property type="match status" value="1"/>
</dbReference>
<feature type="domain" description="Tyr recombinase" evidence="6">
    <location>
        <begin position="292"/>
        <end position="491"/>
    </location>
</feature>
<dbReference type="InterPro" id="IPR011010">
    <property type="entry name" value="DNA_brk_join_enz"/>
</dbReference>
<dbReference type="InterPro" id="IPR010998">
    <property type="entry name" value="Integrase_recombinase_N"/>
</dbReference>
<evidence type="ECO:0000256" key="3">
    <source>
        <dbReference type="ARBA" id="ARBA00023125"/>
    </source>
</evidence>
<dbReference type="InterPro" id="IPR013762">
    <property type="entry name" value="Integrase-like_cat_sf"/>
</dbReference>
<keyword evidence="9" id="KW-1185">Reference proteome</keyword>
<reference evidence="8 9" key="1">
    <citation type="submission" date="2023-07" db="EMBL/GenBank/DDBJ databases">
        <title>Sorghum-associated microbial communities from plants grown in Nebraska, USA.</title>
        <authorList>
            <person name="Schachtman D."/>
        </authorList>
    </citation>
    <scope>NUCLEOTIDE SEQUENCE [LARGE SCALE GENOMIC DNA]</scope>
    <source>
        <strain evidence="8 9">DS2154</strain>
    </source>
</reference>
<evidence type="ECO:0000256" key="2">
    <source>
        <dbReference type="ARBA" id="ARBA00022908"/>
    </source>
</evidence>
<name>A0ABU1N2B4_9CAUL</name>
<organism evidence="8 9">
    <name type="scientific">Caulobacter rhizosphaerae</name>
    <dbReference type="NCBI Taxonomy" id="2010972"/>
    <lineage>
        <taxon>Bacteria</taxon>
        <taxon>Pseudomonadati</taxon>
        <taxon>Pseudomonadota</taxon>
        <taxon>Alphaproteobacteria</taxon>
        <taxon>Caulobacterales</taxon>
        <taxon>Caulobacteraceae</taxon>
        <taxon>Caulobacter</taxon>
    </lineage>
</organism>
<dbReference type="EMBL" id="JAVDRL010000009">
    <property type="protein sequence ID" value="MDR6532589.1"/>
    <property type="molecule type" value="Genomic_DNA"/>
</dbReference>
<dbReference type="InterPro" id="IPR050090">
    <property type="entry name" value="Tyrosine_recombinase_XerCD"/>
</dbReference>
<proteinExistence type="inferred from homology"/>
<sequence length="516" mass="57530">MGTKDHREAGRLARARAVATDREIEQAERRLRGEAAQPLTRAEAEALAAHALSDWMEEDRRLRLKDGREAMRNTEVVLRETEAEARQALAYGDWRTMESVAVRHLAESGRWYPPGDPSIREAAAALLGAQVQWLELLKQRQAGEVVNAPASPLPPPSTGPVTTLGELIDAYRKDRERQHGEESTARKYEHIFKALRAVIGEGRDIASIKRQDCRAVRDMIERLPAHMGKRYPGLDIAAAIEAGERDGASKLAPGTVKTYVQNLSAIFNWAVDEELLERNPAAKLVEKAKAMVKRRGLSAEELKTLFGSLTSEREATPWRFWVPAMSAYSGARANEICQLRVSEFVVSDGVHCIDLTEYDQEGMRIEGARLKTEASERLLPIHPEVLEAGLLDLVAAARGRGQERLFPELRMAKNGLYSHDLSKWFGRHMDRIGLTAPSLVFHSFRHGFRDRCREVGVDSETAEALGGWASKGQAARYGKRGLVKVLHRALEKVHYDDFRLARFTPASSAAAEPDQA</sequence>
<evidence type="ECO:0000256" key="4">
    <source>
        <dbReference type="ARBA" id="ARBA00023172"/>
    </source>
</evidence>
<dbReference type="Gene3D" id="1.10.443.10">
    <property type="entry name" value="Intergrase catalytic core"/>
    <property type="match status" value="1"/>
</dbReference>
<dbReference type="SUPFAM" id="SSF56349">
    <property type="entry name" value="DNA breaking-rejoining enzymes"/>
    <property type="match status" value="1"/>
</dbReference>
<keyword evidence="4" id="KW-0233">DNA recombination</keyword>
<comment type="similarity">
    <text evidence="1">Belongs to the 'phage' integrase family.</text>
</comment>
<protein>
    <submittedName>
        <fullName evidence="8">Integrase</fullName>
    </submittedName>
</protein>
<gene>
    <name evidence="8" type="ORF">J2800_003347</name>
</gene>
<dbReference type="Pfam" id="PF00589">
    <property type="entry name" value="Phage_integrase"/>
    <property type="match status" value="1"/>
</dbReference>